<reference evidence="1" key="1">
    <citation type="journal article" date="2020" name="Stud. Mycol.">
        <title>101 Dothideomycetes genomes: a test case for predicting lifestyles and emergence of pathogens.</title>
        <authorList>
            <person name="Haridas S."/>
            <person name="Albert R."/>
            <person name="Binder M."/>
            <person name="Bloem J."/>
            <person name="Labutti K."/>
            <person name="Salamov A."/>
            <person name="Andreopoulos B."/>
            <person name="Baker S."/>
            <person name="Barry K."/>
            <person name="Bills G."/>
            <person name="Bluhm B."/>
            <person name="Cannon C."/>
            <person name="Castanera R."/>
            <person name="Culley D."/>
            <person name="Daum C."/>
            <person name="Ezra D."/>
            <person name="Gonzalez J."/>
            <person name="Henrissat B."/>
            <person name="Kuo A."/>
            <person name="Liang C."/>
            <person name="Lipzen A."/>
            <person name="Lutzoni F."/>
            <person name="Magnuson J."/>
            <person name="Mondo S."/>
            <person name="Nolan M."/>
            <person name="Ohm R."/>
            <person name="Pangilinan J."/>
            <person name="Park H.-J."/>
            <person name="Ramirez L."/>
            <person name="Alfaro M."/>
            <person name="Sun H."/>
            <person name="Tritt A."/>
            <person name="Yoshinaga Y."/>
            <person name="Zwiers L.-H."/>
            <person name="Turgeon B."/>
            <person name="Goodwin S."/>
            <person name="Spatafora J."/>
            <person name="Crous P."/>
            <person name="Grigoriev I."/>
        </authorList>
    </citation>
    <scope>NUCLEOTIDE SEQUENCE</scope>
    <source>
        <strain evidence="1">CBS 279.74</strain>
    </source>
</reference>
<keyword evidence="2" id="KW-1185">Reference proteome</keyword>
<dbReference type="EMBL" id="MU005765">
    <property type="protein sequence ID" value="KAF2712906.1"/>
    <property type="molecule type" value="Genomic_DNA"/>
</dbReference>
<evidence type="ECO:0000313" key="1">
    <source>
        <dbReference type="EMBL" id="KAF2712906.1"/>
    </source>
</evidence>
<dbReference type="Proteomes" id="UP000799428">
    <property type="component" value="Unassembled WGS sequence"/>
</dbReference>
<organism evidence="1 2">
    <name type="scientific">Pleomassaria siparia CBS 279.74</name>
    <dbReference type="NCBI Taxonomy" id="1314801"/>
    <lineage>
        <taxon>Eukaryota</taxon>
        <taxon>Fungi</taxon>
        <taxon>Dikarya</taxon>
        <taxon>Ascomycota</taxon>
        <taxon>Pezizomycotina</taxon>
        <taxon>Dothideomycetes</taxon>
        <taxon>Pleosporomycetidae</taxon>
        <taxon>Pleosporales</taxon>
        <taxon>Pleomassariaceae</taxon>
        <taxon>Pleomassaria</taxon>
    </lineage>
</organism>
<accession>A0A6G1KJ27</accession>
<sequence length="119" mass="12942">MVGIHRLASGGGVLPRNLTTNSQDGVGSSMIPQIKAMPWQRRAVPRSDSIINLGADMTASNLRMREATLMWDEPRIFDMVFSAAVALLYAPARYKPSYTILTRWRPVGGGCGFCGSAQV</sequence>
<gene>
    <name evidence="1" type="ORF">K504DRAFT_461491</name>
</gene>
<evidence type="ECO:0000313" key="2">
    <source>
        <dbReference type="Proteomes" id="UP000799428"/>
    </source>
</evidence>
<dbReference type="AlphaFoldDB" id="A0A6G1KJ27"/>
<proteinExistence type="predicted"/>
<name>A0A6G1KJ27_9PLEO</name>
<protein>
    <submittedName>
        <fullName evidence="1">Uncharacterized protein</fullName>
    </submittedName>
</protein>